<dbReference type="PROSITE" id="PS00658">
    <property type="entry name" value="FORK_HEAD_2"/>
    <property type="match status" value="1"/>
</dbReference>
<dbReference type="EMBL" id="KN847338">
    <property type="protein sequence ID" value="KIW40671.1"/>
    <property type="molecule type" value="Genomic_DNA"/>
</dbReference>
<dbReference type="Proteomes" id="UP000053342">
    <property type="component" value="Unassembled WGS sequence"/>
</dbReference>
<dbReference type="InterPro" id="IPR036390">
    <property type="entry name" value="WH_DNA-bd_sf"/>
</dbReference>
<dbReference type="VEuPathDB" id="FungiDB:PV06_07847"/>
<keyword evidence="3" id="KW-0804">Transcription</keyword>
<comment type="subcellular location">
    <subcellularLocation>
        <location evidence="5">Nucleus</location>
    </subcellularLocation>
</comment>
<dbReference type="PROSITE" id="PS50039">
    <property type="entry name" value="FORK_HEAD_3"/>
    <property type="match status" value="1"/>
</dbReference>
<keyword evidence="1" id="KW-0805">Transcription regulation</keyword>
<dbReference type="PANTHER" id="PTHR46078">
    <property type="entry name" value="FORKHEAD BOX PROTEIN J2 FAMILY MEMBER"/>
    <property type="match status" value="1"/>
</dbReference>
<proteinExistence type="predicted"/>
<name>A0A0D2AKW6_9EURO</name>
<dbReference type="GO" id="GO:0000981">
    <property type="term" value="F:DNA-binding transcription factor activity, RNA polymerase II-specific"/>
    <property type="evidence" value="ECO:0007669"/>
    <property type="project" value="TreeGrafter"/>
</dbReference>
<dbReference type="AlphaFoldDB" id="A0A0D2AKW6"/>
<gene>
    <name evidence="8" type="ORF">PV06_07847</name>
</gene>
<feature type="compositionally biased region" description="Low complexity" evidence="6">
    <location>
        <begin position="298"/>
        <end position="313"/>
    </location>
</feature>
<evidence type="ECO:0000313" key="8">
    <source>
        <dbReference type="EMBL" id="KIW40671.1"/>
    </source>
</evidence>
<evidence type="ECO:0000256" key="4">
    <source>
        <dbReference type="ARBA" id="ARBA00023242"/>
    </source>
</evidence>
<dbReference type="InterPro" id="IPR045912">
    <property type="entry name" value="FOXJ2/3-like"/>
</dbReference>
<feature type="region of interest" description="Disordered" evidence="6">
    <location>
        <begin position="279"/>
        <end position="325"/>
    </location>
</feature>
<accession>A0A0D2AKW6</accession>
<evidence type="ECO:0000256" key="5">
    <source>
        <dbReference type="PROSITE-ProRule" id="PRU00089"/>
    </source>
</evidence>
<dbReference type="Gene3D" id="1.10.10.10">
    <property type="entry name" value="Winged helix-like DNA-binding domain superfamily/Winged helix DNA-binding domain"/>
    <property type="match status" value="1"/>
</dbReference>
<dbReference type="RefSeq" id="XP_016260887.1">
    <property type="nucleotide sequence ID" value="XM_016409133.1"/>
</dbReference>
<evidence type="ECO:0000256" key="6">
    <source>
        <dbReference type="SAM" id="MobiDB-lite"/>
    </source>
</evidence>
<feature type="DNA-binding region" description="Fork-head" evidence="5">
    <location>
        <begin position="191"/>
        <end position="284"/>
    </location>
</feature>
<sequence>MGLLPLFCYSAHPFMSTNPYPLSQMEDDTSPHKCDAHESFELGRHVDLQRGLSLSSLRSLNFDALQAELHQFHSFYDSNVIDQPADASGNDADQLLPPRSQIQLSDLELAPTWTTHETYSNHVHSHQTSKTGHPDMHFYHDSSDIMASPYSSYQYYDECDTKSPWSVASDVIYSQAPAFSEEAEPLDDKPYAMLIYDALKQAPGHRMMLKDIYEWFCNNTTKPQESGSKGWQNSIRHNLSMNKAFENDRDNARGGSRKSNSVWVLTEDAIKNGIQSTTRYRKTGGGKRHNGHRAPAIQRQRSGAKGGRAASRAARQRRQENPYVTSTPLTCSPTTQYSDLSDYRSLDCYDLQPAVGGWPVMFGDHNQPEDLVRFLSSSPPMGFDLQTRSCQSLSEEDLRLRSMLLRSSFDQSLHDASSIQT</sequence>
<feature type="compositionally biased region" description="Basic residues" evidence="6">
    <location>
        <begin position="279"/>
        <end position="292"/>
    </location>
</feature>
<protein>
    <recommendedName>
        <fullName evidence="7">Fork-head domain-containing protein</fullName>
    </recommendedName>
</protein>
<evidence type="ECO:0000313" key="9">
    <source>
        <dbReference type="Proteomes" id="UP000053342"/>
    </source>
</evidence>
<dbReference type="SUPFAM" id="SSF46785">
    <property type="entry name" value="Winged helix' DNA-binding domain"/>
    <property type="match status" value="1"/>
</dbReference>
<dbReference type="PANTHER" id="PTHR46078:SF2">
    <property type="entry name" value="FORK-HEAD DOMAIN-CONTAINING PROTEIN"/>
    <property type="match status" value="1"/>
</dbReference>
<evidence type="ECO:0000259" key="7">
    <source>
        <dbReference type="PROSITE" id="PS50039"/>
    </source>
</evidence>
<evidence type="ECO:0000256" key="3">
    <source>
        <dbReference type="ARBA" id="ARBA00023163"/>
    </source>
</evidence>
<organism evidence="8 9">
    <name type="scientific">Exophiala oligosperma</name>
    <dbReference type="NCBI Taxonomy" id="215243"/>
    <lineage>
        <taxon>Eukaryota</taxon>
        <taxon>Fungi</taxon>
        <taxon>Dikarya</taxon>
        <taxon>Ascomycota</taxon>
        <taxon>Pezizomycotina</taxon>
        <taxon>Eurotiomycetes</taxon>
        <taxon>Chaetothyriomycetidae</taxon>
        <taxon>Chaetothyriales</taxon>
        <taxon>Herpotrichiellaceae</taxon>
        <taxon>Exophiala</taxon>
    </lineage>
</organism>
<dbReference type="InterPro" id="IPR036388">
    <property type="entry name" value="WH-like_DNA-bd_sf"/>
</dbReference>
<dbReference type="Pfam" id="PF00250">
    <property type="entry name" value="Forkhead"/>
    <property type="match status" value="1"/>
</dbReference>
<dbReference type="InterPro" id="IPR001766">
    <property type="entry name" value="Fork_head_dom"/>
</dbReference>
<evidence type="ECO:0000256" key="1">
    <source>
        <dbReference type="ARBA" id="ARBA00023015"/>
    </source>
</evidence>
<dbReference type="OrthoDB" id="5954824at2759"/>
<keyword evidence="9" id="KW-1185">Reference proteome</keyword>
<dbReference type="GeneID" id="27359921"/>
<dbReference type="GO" id="GO:0005634">
    <property type="term" value="C:nucleus"/>
    <property type="evidence" value="ECO:0007669"/>
    <property type="project" value="UniProtKB-SubCell"/>
</dbReference>
<dbReference type="GO" id="GO:0000978">
    <property type="term" value="F:RNA polymerase II cis-regulatory region sequence-specific DNA binding"/>
    <property type="evidence" value="ECO:0007669"/>
    <property type="project" value="TreeGrafter"/>
</dbReference>
<dbReference type="SMART" id="SM00339">
    <property type="entry name" value="FH"/>
    <property type="match status" value="1"/>
</dbReference>
<keyword evidence="2 5" id="KW-0238">DNA-binding</keyword>
<dbReference type="STRING" id="215243.A0A0D2AKW6"/>
<keyword evidence="4 5" id="KW-0539">Nucleus</keyword>
<feature type="domain" description="Fork-head" evidence="7">
    <location>
        <begin position="191"/>
        <end position="284"/>
    </location>
</feature>
<reference evidence="8 9" key="1">
    <citation type="submission" date="2015-01" db="EMBL/GenBank/DDBJ databases">
        <title>The Genome Sequence of Exophiala oligosperma CBS72588.</title>
        <authorList>
            <consortium name="The Broad Institute Genomics Platform"/>
            <person name="Cuomo C."/>
            <person name="de Hoog S."/>
            <person name="Gorbushina A."/>
            <person name="Stielow B."/>
            <person name="Teixiera M."/>
            <person name="Abouelleil A."/>
            <person name="Chapman S.B."/>
            <person name="Priest M."/>
            <person name="Young S.K."/>
            <person name="Wortman J."/>
            <person name="Nusbaum C."/>
            <person name="Birren B."/>
        </authorList>
    </citation>
    <scope>NUCLEOTIDE SEQUENCE [LARGE SCALE GENOMIC DNA]</scope>
    <source>
        <strain evidence="8 9">CBS 72588</strain>
    </source>
</reference>
<evidence type="ECO:0000256" key="2">
    <source>
        <dbReference type="ARBA" id="ARBA00023125"/>
    </source>
</evidence>
<dbReference type="HOGENOM" id="CLU_054972_0_0_1"/>
<dbReference type="InterPro" id="IPR030456">
    <property type="entry name" value="TF_fork_head_CS_2"/>
</dbReference>